<evidence type="ECO:0000256" key="3">
    <source>
        <dbReference type="ARBA" id="ARBA00022448"/>
    </source>
</evidence>
<proteinExistence type="inferred from homology"/>
<dbReference type="NCBIfam" id="TIGR00967">
    <property type="entry name" value="3a0501s007"/>
    <property type="match status" value="1"/>
</dbReference>
<dbReference type="InterPro" id="IPR030659">
    <property type="entry name" value="SecY_CS"/>
</dbReference>
<feature type="transmembrane region" description="Helical" evidence="10">
    <location>
        <begin position="265"/>
        <end position="287"/>
    </location>
</feature>
<organism evidence="12 13">
    <name type="scientific">Faecalitalea cylindroides ATCC 27803</name>
    <dbReference type="NCBI Taxonomy" id="649755"/>
    <lineage>
        <taxon>Bacteria</taxon>
        <taxon>Bacillati</taxon>
        <taxon>Bacillota</taxon>
        <taxon>Erysipelotrichia</taxon>
        <taxon>Erysipelotrichales</taxon>
        <taxon>Erysipelotrichaceae</taxon>
        <taxon>Faecalitalea</taxon>
    </lineage>
</organism>
<evidence type="ECO:0000256" key="10">
    <source>
        <dbReference type="HAMAP-Rule" id="MF_01465"/>
    </source>
</evidence>
<dbReference type="Gene3D" id="1.10.3370.10">
    <property type="entry name" value="SecY subunit domain"/>
    <property type="match status" value="1"/>
</dbReference>
<feature type="transmembrane region" description="Helical" evidence="10">
    <location>
        <begin position="68"/>
        <end position="93"/>
    </location>
</feature>
<evidence type="ECO:0000256" key="11">
    <source>
        <dbReference type="RuleBase" id="RU004349"/>
    </source>
</evidence>
<dbReference type="OrthoDB" id="9809248at2"/>
<dbReference type="InterPro" id="IPR023201">
    <property type="entry name" value="SecY_dom_sf"/>
</dbReference>
<dbReference type="AlphaFoldDB" id="U2P1S4"/>
<dbReference type="Pfam" id="PF00344">
    <property type="entry name" value="SecY"/>
    <property type="match status" value="1"/>
</dbReference>
<evidence type="ECO:0000256" key="5">
    <source>
        <dbReference type="ARBA" id="ARBA00022927"/>
    </source>
</evidence>
<evidence type="ECO:0000313" key="12">
    <source>
        <dbReference type="EMBL" id="ERK44380.1"/>
    </source>
</evidence>
<feature type="transmembrane region" description="Helical" evidence="10">
    <location>
        <begin position="146"/>
        <end position="168"/>
    </location>
</feature>
<dbReference type="SUPFAM" id="SSF103491">
    <property type="entry name" value="Preprotein translocase SecY subunit"/>
    <property type="match status" value="1"/>
</dbReference>
<feature type="transmembrane region" description="Helical" evidence="10">
    <location>
        <begin position="394"/>
        <end position="413"/>
    </location>
</feature>
<reference evidence="12 13" key="1">
    <citation type="submission" date="2013-06" db="EMBL/GenBank/DDBJ databases">
        <authorList>
            <person name="Weinstock G."/>
            <person name="Sodergren E."/>
            <person name="Lobos E.A."/>
            <person name="Fulton L."/>
            <person name="Fulton R."/>
            <person name="Courtney L."/>
            <person name="Fronick C."/>
            <person name="O'Laughlin M."/>
            <person name="Godfrey J."/>
            <person name="Wilson R.M."/>
            <person name="Miner T."/>
            <person name="Farmer C."/>
            <person name="Delehaunty K."/>
            <person name="Cordes M."/>
            <person name="Minx P."/>
            <person name="Tomlinson C."/>
            <person name="Chen J."/>
            <person name="Wollam A."/>
            <person name="Pepin K.H."/>
            <person name="Bhonagiri V."/>
            <person name="Zhang X."/>
            <person name="Warren W."/>
            <person name="Mitreva M."/>
            <person name="Mardis E.R."/>
            <person name="Wilson R.K."/>
        </authorList>
    </citation>
    <scope>NUCLEOTIDE SEQUENCE [LARGE SCALE GENOMIC DNA]</scope>
    <source>
        <strain evidence="12 13">ATCC 27803</strain>
    </source>
</reference>
<feature type="transmembrane region" description="Helical" evidence="10">
    <location>
        <begin position="113"/>
        <end position="134"/>
    </location>
</feature>
<keyword evidence="5 10" id="KW-0653">Protein transport</keyword>
<feature type="transmembrane region" description="Helical" evidence="10">
    <location>
        <begin position="366"/>
        <end position="388"/>
    </location>
</feature>
<feature type="transmembrane region" description="Helical" evidence="10">
    <location>
        <begin position="307"/>
        <end position="326"/>
    </location>
</feature>
<dbReference type="HAMAP" id="MF_01465">
    <property type="entry name" value="SecY"/>
    <property type="match status" value="1"/>
</dbReference>
<dbReference type="PATRIC" id="fig|649755.3.peg.1328"/>
<keyword evidence="4 10" id="KW-0812">Transmembrane</keyword>
<dbReference type="InterPro" id="IPR026593">
    <property type="entry name" value="SecY"/>
</dbReference>
<evidence type="ECO:0000256" key="8">
    <source>
        <dbReference type="ARBA" id="ARBA00023136"/>
    </source>
</evidence>
<dbReference type="PANTHER" id="PTHR10906">
    <property type="entry name" value="SECY/SEC61-ALPHA FAMILY MEMBER"/>
    <property type="match status" value="1"/>
</dbReference>
<dbReference type="GO" id="GO:0005886">
    <property type="term" value="C:plasma membrane"/>
    <property type="evidence" value="ECO:0007669"/>
    <property type="project" value="UniProtKB-SubCell"/>
</dbReference>
<dbReference type="GO" id="GO:0006605">
    <property type="term" value="P:protein targeting"/>
    <property type="evidence" value="ECO:0007669"/>
    <property type="project" value="UniProtKB-UniRule"/>
</dbReference>
<dbReference type="PRINTS" id="PR00303">
    <property type="entry name" value="SECYTRNLCASE"/>
</dbReference>
<evidence type="ECO:0000256" key="6">
    <source>
        <dbReference type="ARBA" id="ARBA00022989"/>
    </source>
</evidence>
<dbReference type="FunFam" id="1.10.3370.10:FF:000001">
    <property type="entry name" value="Preprotein translocase subunit SecY"/>
    <property type="match status" value="1"/>
</dbReference>
<name>U2P1S4_9FIRM</name>
<accession>U2P1S4</accession>
<keyword evidence="8 10" id="KW-0472">Membrane</keyword>
<comment type="caution">
    <text evidence="10">Lacks conserved residue(s) required for the propagation of feature annotation.</text>
</comment>
<comment type="caution">
    <text evidence="12">The sequence shown here is derived from an EMBL/GenBank/DDBJ whole genome shotgun (WGS) entry which is preliminary data.</text>
</comment>
<comment type="subunit">
    <text evidence="10">Component of the Sec protein translocase complex. Heterotrimer consisting of SecY, SecE and SecG subunits. The heterotrimers can form oligomers, although 1 heterotrimer is thought to be able to translocate proteins. Interacts with the ribosome. Interacts with SecDF, and other proteins may be involved. Interacts with SecA.</text>
</comment>
<evidence type="ECO:0000256" key="4">
    <source>
        <dbReference type="ARBA" id="ARBA00022692"/>
    </source>
</evidence>
<gene>
    <name evidence="10" type="primary">secY</name>
    <name evidence="12" type="ORF">HMPREF0367_01436</name>
</gene>
<dbReference type="GO" id="GO:0065002">
    <property type="term" value="P:intracellular protein transmembrane transport"/>
    <property type="evidence" value="ECO:0007669"/>
    <property type="project" value="UniProtKB-UniRule"/>
</dbReference>
<keyword evidence="3 10" id="KW-0813">Transport</keyword>
<keyword evidence="6 10" id="KW-1133">Transmembrane helix</keyword>
<protein>
    <recommendedName>
        <fullName evidence="9 10">Protein translocase subunit SecY</fullName>
    </recommendedName>
</protein>
<dbReference type="InterPro" id="IPR002208">
    <property type="entry name" value="SecY/SEC61-alpha"/>
</dbReference>
<evidence type="ECO:0000256" key="2">
    <source>
        <dbReference type="ARBA" id="ARBA00005751"/>
    </source>
</evidence>
<evidence type="ECO:0000313" key="13">
    <source>
        <dbReference type="Proteomes" id="UP000016658"/>
    </source>
</evidence>
<evidence type="ECO:0000256" key="7">
    <source>
        <dbReference type="ARBA" id="ARBA00023010"/>
    </source>
</evidence>
<feature type="transmembrane region" description="Helical" evidence="10">
    <location>
        <begin position="213"/>
        <end position="234"/>
    </location>
</feature>
<dbReference type="PIRSF" id="PIRSF004557">
    <property type="entry name" value="SecY"/>
    <property type="match status" value="1"/>
</dbReference>
<feature type="transmembrane region" description="Helical" evidence="10">
    <location>
        <begin position="175"/>
        <end position="193"/>
    </location>
</feature>
<comment type="subcellular location">
    <subcellularLocation>
        <location evidence="10">Cell membrane</location>
        <topology evidence="10">Multi-pass membrane protein</topology>
    </subcellularLocation>
    <subcellularLocation>
        <location evidence="1">Membrane</location>
        <topology evidence="1">Multi-pass membrane protein</topology>
    </subcellularLocation>
</comment>
<dbReference type="PROSITE" id="PS00755">
    <property type="entry name" value="SECY_1"/>
    <property type="match status" value="1"/>
</dbReference>
<keyword evidence="10" id="KW-1003">Cell membrane</keyword>
<dbReference type="HOGENOM" id="CLU_030313_0_1_9"/>
<comment type="similarity">
    <text evidence="2 10 11">Belongs to the SecY/SEC61-alpha family.</text>
</comment>
<dbReference type="Proteomes" id="UP000016658">
    <property type="component" value="Unassembled WGS sequence"/>
</dbReference>
<evidence type="ECO:0000256" key="1">
    <source>
        <dbReference type="ARBA" id="ARBA00004141"/>
    </source>
</evidence>
<dbReference type="GO" id="GO:0043952">
    <property type="term" value="P:protein transport by the Sec complex"/>
    <property type="evidence" value="ECO:0007669"/>
    <property type="project" value="UniProtKB-UniRule"/>
</dbReference>
<keyword evidence="7 10" id="KW-0811">Translocation</keyword>
<dbReference type="EMBL" id="AWVI01000067">
    <property type="protein sequence ID" value="ERK44380.1"/>
    <property type="molecule type" value="Genomic_DNA"/>
</dbReference>
<sequence>MAFRGKAIFTNKDIRNRILFTLFAFLVYRLGSAITVPDVNTADLVAGIEDNSLFAMINLLGGGGLEQFSIFALGVTPYITASIIIQLLSMDVVPHLSELAKNGATGRKTLDKYTRYLAVVFAFVQSFSLVYGFSQTYTTLIEGGVTMAKIMYIATIFTAGSMFLVWIGDQISIKGIGNGISMVIMAGIVGRMPQQFTDAWTTLIGAESTIENGTWLFAGYILVYLLIIIFVTLINTAERRIPIQYTSSSIQLSKRSESNYLPLKVNSASVIPVIFASSLMMAPLQIASFFPSNDIIRTMQDWLGLQTWYSLVIYVLLILFFTFFYTKMQINPEKISENLGKSGAYIPSVRPGTETKNYVNKVLSRITVLGSICLALIAVLPHIMPLIWTDMPTSMALGGTGMIIVVGVAIETVRQVQGLITQKSYKKYFED</sequence>
<comment type="function">
    <text evidence="10">The central subunit of the protein translocation channel SecYEG. Consists of two halves formed by TMs 1-5 and 6-10. These two domains form a lateral gate at the front which open onto the bilayer between TMs 2 and 7, and are clamped together by SecE at the back. The channel is closed by both a pore ring composed of hydrophobic SecY resides and a short helix (helix 2A) on the extracellular side of the membrane which forms a plug. The plug probably moves laterally to allow the channel to open. The ring and the pore may move independently.</text>
</comment>
<dbReference type="RefSeq" id="WP_035400111.1">
    <property type="nucleotide sequence ID" value="NZ_KI270952.1"/>
</dbReference>
<evidence type="ECO:0000256" key="9">
    <source>
        <dbReference type="ARBA" id="ARBA00039733"/>
    </source>
</evidence>